<keyword evidence="2" id="KW-1185">Reference proteome</keyword>
<protein>
    <submittedName>
        <fullName evidence="1">Uncharacterized protein</fullName>
    </submittedName>
</protein>
<dbReference type="HOGENOM" id="CLU_897616_0_0_1"/>
<accession>A0A0C9TSH6</accession>
<proteinExistence type="predicted"/>
<gene>
    <name evidence="1" type="ORF">PAXINDRAFT_85538</name>
</gene>
<dbReference type="EMBL" id="KN819396">
    <property type="protein sequence ID" value="KIJ10782.1"/>
    <property type="molecule type" value="Genomic_DNA"/>
</dbReference>
<reference evidence="1 2" key="1">
    <citation type="submission" date="2014-06" db="EMBL/GenBank/DDBJ databases">
        <authorList>
            <consortium name="DOE Joint Genome Institute"/>
            <person name="Kuo A."/>
            <person name="Kohler A."/>
            <person name="Nagy L.G."/>
            <person name="Floudas D."/>
            <person name="Copeland A."/>
            <person name="Barry K.W."/>
            <person name="Cichocki N."/>
            <person name="Veneault-Fourrey C."/>
            <person name="LaButti K."/>
            <person name="Lindquist E.A."/>
            <person name="Lipzen A."/>
            <person name="Lundell T."/>
            <person name="Morin E."/>
            <person name="Murat C."/>
            <person name="Sun H."/>
            <person name="Tunlid A."/>
            <person name="Henrissat B."/>
            <person name="Grigoriev I.V."/>
            <person name="Hibbett D.S."/>
            <person name="Martin F."/>
            <person name="Nordberg H.P."/>
            <person name="Cantor M.N."/>
            <person name="Hua S.X."/>
        </authorList>
    </citation>
    <scope>NUCLEOTIDE SEQUENCE [LARGE SCALE GENOMIC DNA]</scope>
    <source>
        <strain evidence="1 2">ATCC 200175</strain>
    </source>
</reference>
<feature type="non-terminal residue" evidence="1">
    <location>
        <position position="332"/>
    </location>
</feature>
<evidence type="ECO:0000313" key="2">
    <source>
        <dbReference type="Proteomes" id="UP000053647"/>
    </source>
</evidence>
<reference evidence="2" key="2">
    <citation type="submission" date="2015-01" db="EMBL/GenBank/DDBJ databases">
        <title>Evolutionary Origins and Diversification of the Mycorrhizal Mutualists.</title>
        <authorList>
            <consortium name="DOE Joint Genome Institute"/>
            <consortium name="Mycorrhizal Genomics Consortium"/>
            <person name="Kohler A."/>
            <person name="Kuo A."/>
            <person name="Nagy L.G."/>
            <person name="Floudas D."/>
            <person name="Copeland A."/>
            <person name="Barry K.W."/>
            <person name="Cichocki N."/>
            <person name="Veneault-Fourrey C."/>
            <person name="LaButti K."/>
            <person name="Lindquist E.A."/>
            <person name="Lipzen A."/>
            <person name="Lundell T."/>
            <person name="Morin E."/>
            <person name="Murat C."/>
            <person name="Riley R."/>
            <person name="Ohm R."/>
            <person name="Sun H."/>
            <person name="Tunlid A."/>
            <person name="Henrissat B."/>
            <person name="Grigoriev I.V."/>
            <person name="Hibbett D.S."/>
            <person name="Martin F."/>
        </authorList>
    </citation>
    <scope>NUCLEOTIDE SEQUENCE [LARGE SCALE GENOMIC DNA]</scope>
    <source>
        <strain evidence="2">ATCC 200175</strain>
    </source>
</reference>
<dbReference type="Proteomes" id="UP000053647">
    <property type="component" value="Unassembled WGS sequence"/>
</dbReference>
<dbReference type="AlphaFoldDB" id="A0A0C9TSH6"/>
<name>A0A0C9TSH6_PAXIN</name>
<sequence>QHARECEAWLDRVDAARQCELMKAQAARQESIMSRLKDIGYETEIDYFGHGAITLGQDAIFKSPKQLTEREWQNFRPKLIKLMNDLRQERMETEVYHPRRNLLTILYYDYVENPAPTGAVVDLLPSLDDVAKFVPFDTIIKLPENVKVDKATFKPAFDQLPTLTEEWKARAEAQLASLVNIPANSPTAEESTDGHQEQEYKTDVRRLKLASAVFEVKSGSRRGGLLVYPDLLAHPVFAHHLAGPTAMFYSKPMGVWSLLDNRGNRIVELFCGASRVVRLCGLDPQTATVDDMDRRNPRLICTQCNHGSKTMGVYTWKNAVSCPPSSRCLLRS</sequence>
<organism evidence="1 2">
    <name type="scientific">Paxillus involutus ATCC 200175</name>
    <dbReference type="NCBI Taxonomy" id="664439"/>
    <lineage>
        <taxon>Eukaryota</taxon>
        <taxon>Fungi</taxon>
        <taxon>Dikarya</taxon>
        <taxon>Basidiomycota</taxon>
        <taxon>Agaricomycotina</taxon>
        <taxon>Agaricomycetes</taxon>
        <taxon>Agaricomycetidae</taxon>
        <taxon>Boletales</taxon>
        <taxon>Paxilineae</taxon>
        <taxon>Paxillaceae</taxon>
        <taxon>Paxillus</taxon>
    </lineage>
</organism>
<evidence type="ECO:0000313" key="1">
    <source>
        <dbReference type="EMBL" id="KIJ10782.1"/>
    </source>
</evidence>
<dbReference type="OrthoDB" id="2322499at2759"/>